<evidence type="ECO:0000313" key="3">
    <source>
        <dbReference type="Proteomes" id="UP000007730"/>
    </source>
</evidence>
<reference evidence="2 3" key="1">
    <citation type="journal article" date="2011" name="J. Bacteriol.">
        <title>Complete genome sequences of the chemolithoautotrophic Oligotropha carboxidovorans strains OM4 and OM5.</title>
        <authorList>
            <person name="Volland S."/>
            <person name="Rachinger M."/>
            <person name="Strittmatter A."/>
            <person name="Daniel R."/>
            <person name="Gottschalk G."/>
            <person name="Meyer O."/>
        </authorList>
    </citation>
    <scope>NUCLEOTIDE SEQUENCE [LARGE SCALE GENOMIC DNA]</scope>
    <source>
        <strain evidence="3">ATCC 49405 / DSM 1227 / KCTC 32145 / OM5</strain>
    </source>
</reference>
<dbReference type="InterPro" id="IPR001509">
    <property type="entry name" value="Epimerase_deHydtase"/>
</dbReference>
<protein>
    <submittedName>
        <fullName evidence="2">Putative epimerase/dehydratase family protein</fullName>
    </submittedName>
</protein>
<dbReference type="Gene3D" id="3.40.50.720">
    <property type="entry name" value="NAD(P)-binding Rossmann-like Domain"/>
    <property type="match status" value="1"/>
</dbReference>
<dbReference type="eggNOG" id="COG0451">
    <property type="taxonomic scope" value="Bacteria"/>
</dbReference>
<dbReference type="OrthoDB" id="183072at2"/>
<proteinExistence type="predicted"/>
<dbReference type="HOGENOM" id="CLU_885486_0_0_5"/>
<dbReference type="PATRIC" id="fig|504832.7.peg.3494"/>
<organism evidence="2 3">
    <name type="scientific">Afipia carboxidovorans (strain ATCC 49405 / DSM 1227 / KCTC 32145 / OM5)</name>
    <name type="common">Oligotropha carboxidovorans</name>
    <dbReference type="NCBI Taxonomy" id="504832"/>
    <lineage>
        <taxon>Bacteria</taxon>
        <taxon>Pseudomonadati</taxon>
        <taxon>Pseudomonadota</taxon>
        <taxon>Alphaproteobacteria</taxon>
        <taxon>Hyphomicrobiales</taxon>
        <taxon>Nitrobacteraceae</taxon>
        <taxon>Afipia</taxon>
    </lineage>
</organism>
<gene>
    <name evidence="2" type="ordered locus">OCA5_c33240</name>
</gene>
<dbReference type="KEGG" id="ocg:OCA5_c33240"/>
<dbReference type="EMBL" id="CP002826">
    <property type="protein sequence ID" value="AEI07999.1"/>
    <property type="molecule type" value="Genomic_DNA"/>
</dbReference>
<dbReference type="RefSeq" id="WP_012561796.1">
    <property type="nucleotide sequence ID" value="NC_011386.1"/>
</dbReference>
<sequence>MKILLTGASSFTGYWFAEALAKAGHLVVAPLRGSLDGEDGGERYEHIKRLQKAKSVDLIADCGFGTSRFLDLVGSQDFDILCFHHAEVRDYRSADFDVAKALAENTRSLRDVLKLMGPRGLKSVVLTGSFFEQDEGAGSPPLSAFSAYGLSKGLTAQVVQHRCREFGVRYGKFVIPHPFGPFEQPRLGAYLARTWREGKTAEIKTPAYIRDNIHVDLLAACYARFVGEVAVSTASQCKLNPSGYIEAQGAFVERMAREISRRVGFECKVKLLTQTEFPEPMIRVNTDPAIRYAEGWDEVAAWDAYSKSFIG</sequence>
<keyword evidence="3" id="KW-1185">Reference proteome</keyword>
<evidence type="ECO:0000259" key="1">
    <source>
        <dbReference type="Pfam" id="PF01370"/>
    </source>
</evidence>
<dbReference type="InterPro" id="IPR036291">
    <property type="entry name" value="NAD(P)-bd_dom_sf"/>
</dbReference>
<dbReference type="Pfam" id="PF01370">
    <property type="entry name" value="Epimerase"/>
    <property type="match status" value="1"/>
</dbReference>
<feature type="domain" description="NAD-dependent epimerase/dehydratase" evidence="1">
    <location>
        <begin position="3"/>
        <end position="226"/>
    </location>
</feature>
<dbReference type="AlphaFoldDB" id="B6JD35"/>
<accession>B6JD35</accession>
<evidence type="ECO:0000313" key="2">
    <source>
        <dbReference type="EMBL" id="AEI07999.1"/>
    </source>
</evidence>
<dbReference type="STRING" id="504832.OCA5_c33240"/>
<dbReference type="KEGG" id="oca:OCAR_4622"/>
<name>B6JD35_AFIC5</name>
<dbReference type="SUPFAM" id="SSF51735">
    <property type="entry name" value="NAD(P)-binding Rossmann-fold domains"/>
    <property type="match status" value="1"/>
</dbReference>
<dbReference type="Proteomes" id="UP000007730">
    <property type="component" value="Chromosome"/>
</dbReference>